<dbReference type="SUPFAM" id="SSF55729">
    <property type="entry name" value="Acyl-CoA N-acyltransferases (Nat)"/>
    <property type="match status" value="1"/>
</dbReference>
<dbReference type="AlphaFoldDB" id="A0A3E0IAZ8"/>
<dbReference type="InterPro" id="IPR052523">
    <property type="entry name" value="Trichothecene_AcTrans"/>
</dbReference>
<organism evidence="2 3">
    <name type="scientific">Kutzneria buriramensis</name>
    <dbReference type="NCBI Taxonomy" id="1045776"/>
    <lineage>
        <taxon>Bacteria</taxon>
        <taxon>Bacillati</taxon>
        <taxon>Actinomycetota</taxon>
        <taxon>Actinomycetes</taxon>
        <taxon>Pseudonocardiales</taxon>
        <taxon>Pseudonocardiaceae</taxon>
        <taxon>Kutzneria</taxon>
    </lineage>
</organism>
<dbReference type="PROSITE" id="PS51186">
    <property type="entry name" value="GNAT"/>
    <property type="match status" value="1"/>
</dbReference>
<dbReference type="Gene3D" id="3.40.630.30">
    <property type="match status" value="1"/>
</dbReference>
<proteinExistence type="predicted"/>
<evidence type="ECO:0000313" key="3">
    <source>
        <dbReference type="Proteomes" id="UP000256269"/>
    </source>
</evidence>
<evidence type="ECO:0000259" key="1">
    <source>
        <dbReference type="PROSITE" id="PS51186"/>
    </source>
</evidence>
<gene>
    <name evidence="2" type="ORF">BCF44_101752</name>
</gene>
<keyword evidence="2" id="KW-0808">Transferase</keyword>
<name>A0A3E0IAZ8_9PSEU</name>
<feature type="domain" description="N-acetyltransferase" evidence="1">
    <location>
        <begin position="46"/>
        <end position="192"/>
    </location>
</feature>
<dbReference type="RefSeq" id="WP_116172589.1">
    <property type="nucleotide sequence ID" value="NZ_CP144375.1"/>
</dbReference>
<dbReference type="EMBL" id="QUNO01000001">
    <property type="protein sequence ID" value="REH55726.1"/>
    <property type="molecule type" value="Genomic_DNA"/>
</dbReference>
<dbReference type="PANTHER" id="PTHR42791:SF1">
    <property type="entry name" value="N-ACETYLTRANSFERASE DOMAIN-CONTAINING PROTEIN"/>
    <property type="match status" value="1"/>
</dbReference>
<comment type="caution">
    <text evidence="2">The sequence shown here is derived from an EMBL/GenBank/DDBJ whole genome shotgun (WGS) entry which is preliminary data.</text>
</comment>
<dbReference type="InterPro" id="IPR000182">
    <property type="entry name" value="GNAT_dom"/>
</dbReference>
<sequence>MEDVIRPASRSEVDVVARVLSEAFQDDPVSTWVFPGGERRRELHPEFFRAFTEAAFADGEVYLAHDRTAASLWFRTEGGESPEEFLDRFAALDEEDFLRLKEIMELLGANGADSAPHLHWQFCGILPSAQRKGLGSAIARQHFRRLDADGIPCSGEASSPTSLRLWRRHGFVDAGEPYGPPGGPLFYPIWREPQG</sequence>
<dbReference type="GO" id="GO:0016747">
    <property type="term" value="F:acyltransferase activity, transferring groups other than amino-acyl groups"/>
    <property type="evidence" value="ECO:0007669"/>
    <property type="project" value="InterPro"/>
</dbReference>
<dbReference type="Proteomes" id="UP000256269">
    <property type="component" value="Unassembled WGS sequence"/>
</dbReference>
<accession>A0A3E0IAZ8</accession>
<protein>
    <submittedName>
        <fullName evidence="2">Acetyltransferase (GNAT) family protein</fullName>
    </submittedName>
</protein>
<dbReference type="OrthoDB" id="7057833at2"/>
<keyword evidence="3" id="KW-1185">Reference proteome</keyword>
<dbReference type="InterPro" id="IPR016181">
    <property type="entry name" value="Acyl_CoA_acyltransferase"/>
</dbReference>
<reference evidence="2 3" key="1">
    <citation type="submission" date="2018-08" db="EMBL/GenBank/DDBJ databases">
        <title>Genomic Encyclopedia of Archaeal and Bacterial Type Strains, Phase II (KMG-II): from individual species to whole genera.</title>
        <authorList>
            <person name="Goeker M."/>
        </authorList>
    </citation>
    <scope>NUCLEOTIDE SEQUENCE [LARGE SCALE GENOMIC DNA]</scope>
    <source>
        <strain evidence="2 3">DSM 45791</strain>
    </source>
</reference>
<dbReference type="PANTHER" id="PTHR42791">
    <property type="entry name" value="GNAT FAMILY ACETYLTRANSFERASE"/>
    <property type="match status" value="1"/>
</dbReference>
<evidence type="ECO:0000313" key="2">
    <source>
        <dbReference type="EMBL" id="REH55726.1"/>
    </source>
</evidence>